<dbReference type="GO" id="GO:0016787">
    <property type="term" value="F:hydrolase activity"/>
    <property type="evidence" value="ECO:0007669"/>
    <property type="project" value="UniProtKB-KW"/>
</dbReference>
<reference evidence="6 7" key="1">
    <citation type="submission" date="2024-03" db="EMBL/GenBank/DDBJ databases">
        <title>Mouse gut bacterial collection (mGBC) of GemPharmatech.</title>
        <authorList>
            <person name="He Y."/>
            <person name="Dong L."/>
            <person name="Wu D."/>
            <person name="Gao X."/>
            <person name="Lin Z."/>
        </authorList>
    </citation>
    <scope>NUCLEOTIDE SEQUENCE [LARGE SCALE GENOMIC DNA]</scope>
    <source>
        <strain evidence="6 7">54-13</strain>
    </source>
</reference>
<comment type="caution">
    <text evidence="6">The sequence shown here is derived from an EMBL/GenBank/DDBJ whole genome shotgun (WGS) entry which is preliminary data.</text>
</comment>
<evidence type="ECO:0000313" key="6">
    <source>
        <dbReference type="EMBL" id="MEY8244057.1"/>
    </source>
</evidence>
<gene>
    <name evidence="6" type="ORF">AAK873_00320</name>
</gene>
<dbReference type="SUPFAM" id="SSF55816">
    <property type="entry name" value="5'-nucleotidase (syn. UDP-sugar hydrolase), C-terminal domain"/>
    <property type="match status" value="1"/>
</dbReference>
<dbReference type="Gene3D" id="3.90.780.10">
    <property type="entry name" value="5'-Nucleotidase, C-terminal domain"/>
    <property type="match status" value="2"/>
</dbReference>
<dbReference type="SUPFAM" id="SSF56300">
    <property type="entry name" value="Metallo-dependent phosphatases"/>
    <property type="match status" value="1"/>
</dbReference>
<dbReference type="Proteomes" id="UP001565200">
    <property type="component" value="Unassembled WGS sequence"/>
</dbReference>
<dbReference type="InterPro" id="IPR004843">
    <property type="entry name" value="Calcineurin-like_PHP"/>
</dbReference>
<evidence type="ECO:0000256" key="3">
    <source>
        <dbReference type="RuleBase" id="RU362119"/>
    </source>
</evidence>
<dbReference type="PANTHER" id="PTHR11575">
    <property type="entry name" value="5'-NUCLEOTIDASE-RELATED"/>
    <property type="match status" value="1"/>
</dbReference>
<dbReference type="InterPro" id="IPR008334">
    <property type="entry name" value="5'-Nucleotdase_C"/>
</dbReference>
<keyword evidence="3" id="KW-0547">Nucleotide-binding</keyword>
<organism evidence="6 7">
    <name type="scientific">Heminiphilus faecis</name>
    <dbReference type="NCBI Taxonomy" id="2601703"/>
    <lineage>
        <taxon>Bacteria</taxon>
        <taxon>Pseudomonadati</taxon>
        <taxon>Bacteroidota</taxon>
        <taxon>Bacteroidia</taxon>
        <taxon>Bacteroidales</taxon>
        <taxon>Muribaculaceae</taxon>
        <taxon>Heminiphilus</taxon>
    </lineage>
</organism>
<dbReference type="Gene3D" id="3.60.21.10">
    <property type="match status" value="1"/>
</dbReference>
<dbReference type="EMBL" id="JBCLPP010000001">
    <property type="protein sequence ID" value="MEY8244057.1"/>
    <property type="molecule type" value="Genomic_DNA"/>
</dbReference>
<evidence type="ECO:0000256" key="2">
    <source>
        <dbReference type="ARBA" id="ARBA00022729"/>
    </source>
</evidence>
<feature type="domain" description="5'-Nucleotidase C-terminal" evidence="5">
    <location>
        <begin position="329"/>
        <end position="403"/>
    </location>
</feature>
<dbReference type="PROSITE" id="PS00785">
    <property type="entry name" value="5_NUCLEOTIDASE_1"/>
    <property type="match status" value="1"/>
</dbReference>
<dbReference type="PROSITE" id="PS00786">
    <property type="entry name" value="5_NUCLEOTIDASE_2"/>
    <property type="match status" value="1"/>
</dbReference>
<dbReference type="InterPro" id="IPR006179">
    <property type="entry name" value="5_nucleotidase/apyrase"/>
</dbReference>
<dbReference type="Pfam" id="PF00149">
    <property type="entry name" value="Metallophos"/>
    <property type="match status" value="1"/>
</dbReference>
<keyword evidence="3 6" id="KW-0378">Hydrolase</keyword>
<dbReference type="PRINTS" id="PR01607">
    <property type="entry name" value="APYRASEFAMLY"/>
</dbReference>
<evidence type="ECO:0000259" key="5">
    <source>
        <dbReference type="Pfam" id="PF02872"/>
    </source>
</evidence>
<feature type="chain" id="PRO_5044983621" evidence="3">
    <location>
        <begin position="22"/>
        <end position="484"/>
    </location>
</feature>
<dbReference type="InterPro" id="IPR029052">
    <property type="entry name" value="Metallo-depent_PP-like"/>
</dbReference>
<accession>A0ABV4CWI4</accession>
<proteinExistence type="inferred from homology"/>
<evidence type="ECO:0000256" key="1">
    <source>
        <dbReference type="ARBA" id="ARBA00006654"/>
    </source>
</evidence>
<dbReference type="RefSeq" id="WP_205523773.1">
    <property type="nucleotide sequence ID" value="NZ_JBCLPP010000001.1"/>
</dbReference>
<sequence>MNLRNILTGCALAIIAMAAPAEEIIILHTNDTHSALDPDDKNLGGVLRRKVLIDSIRQEKPGRVLLVDCGDAVQGTLYYTLYKGEVERKMMNALGYDIAILGNHEFDNGLEVLANELSQLDADLITTNYDLSETPLDSLFTPYTIKTIGDCKIGFLAINLDPKGMIADSNAGKVKYTDGIKAANAMAWYLRNVEHTDKVIALTHVGYDTQNPPTPSDIELASSTEGIDIIIGGHSHTAVNPSKSRPAWKVPNAAGDTVLVAQAGSRGHYLGEITVDKDSPRAGYRLISVDKRLDNRIDSETAAILYPYRQGVDSLKTMKIGRLAQEFTVGSQLLLNWVADAMRDMGSRLTDRTVDVAIVNKGGIRRGLPAGHITKEMIMTMLPFDNKLVVMQLTGRDLMASIDVMKGRGGDGISGGVDISSIDPDKTYTVVTIDYLAQGGDYMKPLTRGKIMTRSEKRLDETMIDYIEGQHNRKITYRDDRPRM</sequence>
<dbReference type="InterPro" id="IPR006146">
    <property type="entry name" value="5'-Nucleotdase_CS"/>
</dbReference>
<dbReference type="Pfam" id="PF02872">
    <property type="entry name" value="5_nucleotid_C"/>
    <property type="match status" value="1"/>
</dbReference>
<name>A0ABV4CWI4_9BACT</name>
<protein>
    <submittedName>
        <fullName evidence="6">Bifunctional UDP-sugar hydrolase/5'-nucleotidase</fullName>
    </submittedName>
</protein>
<evidence type="ECO:0000259" key="4">
    <source>
        <dbReference type="Pfam" id="PF00149"/>
    </source>
</evidence>
<keyword evidence="7" id="KW-1185">Reference proteome</keyword>
<evidence type="ECO:0000313" key="7">
    <source>
        <dbReference type="Proteomes" id="UP001565200"/>
    </source>
</evidence>
<feature type="domain" description="Calcineurin-like phosphoesterase" evidence="4">
    <location>
        <begin position="26"/>
        <end position="237"/>
    </location>
</feature>
<comment type="similarity">
    <text evidence="1 3">Belongs to the 5'-nucleotidase family.</text>
</comment>
<dbReference type="InterPro" id="IPR036907">
    <property type="entry name" value="5'-Nucleotdase_C_sf"/>
</dbReference>
<dbReference type="PANTHER" id="PTHR11575:SF24">
    <property type="entry name" value="5'-NUCLEOTIDASE"/>
    <property type="match status" value="1"/>
</dbReference>
<feature type="signal peptide" evidence="3">
    <location>
        <begin position="1"/>
        <end position="21"/>
    </location>
</feature>
<keyword evidence="2 3" id="KW-0732">Signal</keyword>